<dbReference type="HAMAP" id="MF_01526">
    <property type="entry name" value="UPF0342"/>
    <property type="match status" value="1"/>
</dbReference>
<sequence length="117" mass="13700">MSVNLHDSAYELEKALRNSDEYKTLKRLYDEVNADPSSNQLFEKFRNMQLQMQQKQMMGQDISQEEIAQAQIIVTDVQKNEKISKLMDAEQRMSMIVQELNQIIVKPLEELYGSVEK</sequence>
<reference evidence="2 3" key="1">
    <citation type="submission" date="2023-10" db="EMBL/GenBank/DDBJ databases">
        <title>Niallia locisalis sp.nov. isolated from a salt pond sample.</title>
        <authorList>
            <person name="Li X.-J."/>
            <person name="Dong L."/>
        </authorList>
    </citation>
    <scope>NUCLEOTIDE SEQUENCE [LARGE SCALE GENOMIC DNA]</scope>
    <source>
        <strain evidence="2 3">DSM 29761</strain>
    </source>
</reference>
<dbReference type="Proteomes" id="UP001357223">
    <property type="component" value="Chromosome"/>
</dbReference>
<evidence type="ECO:0000313" key="2">
    <source>
        <dbReference type="EMBL" id="WVX82417.1"/>
    </source>
</evidence>
<evidence type="ECO:0000313" key="3">
    <source>
        <dbReference type="Proteomes" id="UP001357223"/>
    </source>
</evidence>
<dbReference type="Gene3D" id="1.20.1500.10">
    <property type="entry name" value="YheA/YmcA-like"/>
    <property type="match status" value="1"/>
</dbReference>
<dbReference type="EMBL" id="CP137640">
    <property type="protein sequence ID" value="WVX82417.1"/>
    <property type="molecule type" value="Genomic_DNA"/>
</dbReference>
<organism evidence="2 3">
    <name type="scientific">Niallia oryzisoli</name>
    <dbReference type="NCBI Taxonomy" id="1737571"/>
    <lineage>
        <taxon>Bacteria</taxon>
        <taxon>Bacillati</taxon>
        <taxon>Bacillota</taxon>
        <taxon>Bacilli</taxon>
        <taxon>Bacillales</taxon>
        <taxon>Bacillaceae</taxon>
        <taxon>Niallia</taxon>
    </lineage>
</organism>
<comment type="similarity">
    <text evidence="1">Belongs to the UPF0342 family.</text>
</comment>
<dbReference type="Pfam" id="PF06133">
    <property type="entry name" value="Com_YlbF"/>
    <property type="match status" value="1"/>
</dbReference>
<proteinExistence type="inferred from homology"/>
<accession>A0ABZ2CKB6</accession>
<gene>
    <name evidence="2" type="ORF">R4Z09_05395</name>
</gene>
<name>A0ABZ2CKB6_9BACI</name>
<evidence type="ECO:0000256" key="1">
    <source>
        <dbReference type="HAMAP-Rule" id="MF_01526"/>
    </source>
</evidence>
<dbReference type="RefSeq" id="WP_338451319.1">
    <property type="nucleotide sequence ID" value="NZ_CP137640.1"/>
</dbReference>
<dbReference type="InterPro" id="IPR010368">
    <property type="entry name" value="Com_YlbF"/>
</dbReference>
<dbReference type="SUPFAM" id="SSF158622">
    <property type="entry name" value="YheA/YmcA-like"/>
    <property type="match status" value="1"/>
</dbReference>
<protein>
    <recommendedName>
        <fullName evidence="1">UPF0342 protein R4Z09_05395</fullName>
    </recommendedName>
</protein>
<dbReference type="InterPro" id="IPR023378">
    <property type="entry name" value="YheA/YmcA-like_dom_sf"/>
</dbReference>
<keyword evidence="3" id="KW-1185">Reference proteome</keyword>